<accession>A0A0D6P852</accession>
<dbReference type="Pfam" id="PF01925">
    <property type="entry name" value="TauE"/>
    <property type="match status" value="1"/>
</dbReference>
<protein>
    <recommendedName>
        <fullName evidence="5">Probable membrane transporter protein</fullName>
    </recommendedName>
</protein>
<reference evidence="6 7" key="1">
    <citation type="submission" date="2012-11" db="EMBL/GenBank/DDBJ databases">
        <title>Whole genome sequence of Acidisphaera rubrifaciens HS-AP3.</title>
        <authorList>
            <person name="Azuma Y."/>
            <person name="Higashiura N."/>
            <person name="Hirakawa H."/>
            <person name="Matsushita K."/>
        </authorList>
    </citation>
    <scope>NUCLEOTIDE SEQUENCE [LARGE SCALE GENOMIC DNA]</scope>
    <source>
        <strain evidence="6 7">HS-AP3</strain>
    </source>
</reference>
<keyword evidence="5" id="KW-1003">Cell membrane</keyword>
<keyword evidence="7" id="KW-1185">Reference proteome</keyword>
<dbReference type="PANTHER" id="PTHR43701:SF2">
    <property type="entry name" value="MEMBRANE TRANSPORTER PROTEIN YJNA-RELATED"/>
    <property type="match status" value="1"/>
</dbReference>
<feature type="transmembrane region" description="Helical" evidence="5">
    <location>
        <begin position="72"/>
        <end position="92"/>
    </location>
</feature>
<dbReference type="Proteomes" id="UP000032680">
    <property type="component" value="Unassembled WGS sequence"/>
</dbReference>
<feature type="transmembrane region" description="Helical" evidence="5">
    <location>
        <begin position="143"/>
        <end position="176"/>
    </location>
</feature>
<name>A0A0D6P852_9PROT</name>
<evidence type="ECO:0000256" key="3">
    <source>
        <dbReference type="ARBA" id="ARBA00022989"/>
    </source>
</evidence>
<evidence type="ECO:0000313" key="6">
    <source>
        <dbReference type="EMBL" id="GAN77950.1"/>
    </source>
</evidence>
<evidence type="ECO:0000313" key="7">
    <source>
        <dbReference type="Proteomes" id="UP000032680"/>
    </source>
</evidence>
<comment type="caution">
    <text evidence="6">The sequence shown here is derived from an EMBL/GenBank/DDBJ whole genome shotgun (WGS) entry which is preliminary data.</text>
</comment>
<feature type="transmembrane region" description="Helical" evidence="5">
    <location>
        <begin position="212"/>
        <end position="232"/>
    </location>
</feature>
<dbReference type="GO" id="GO:0005886">
    <property type="term" value="C:plasma membrane"/>
    <property type="evidence" value="ECO:0007669"/>
    <property type="project" value="UniProtKB-SubCell"/>
</dbReference>
<comment type="subcellular location">
    <subcellularLocation>
        <location evidence="5">Cell membrane</location>
        <topology evidence="5">Multi-pass membrane protein</topology>
    </subcellularLocation>
    <subcellularLocation>
        <location evidence="1">Membrane</location>
        <topology evidence="1">Multi-pass membrane protein</topology>
    </subcellularLocation>
</comment>
<organism evidence="6 7">
    <name type="scientific">Acidisphaera rubrifaciens HS-AP3</name>
    <dbReference type="NCBI Taxonomy" id="1231350"/>
    <lineage>
        <taxon>Bacteria</taxon>
        <taxon>Pseudomonadati</taxon>
        <taxon>Pseudomonadota</taxon>
        <taxon>Alphaproteobacteria</taxon>
        <taxon>Acetobacterales</taxon>
        <taxon>Acetobacteraceae</taxon>
        <taxon>Acidisphaera</taxon>
    </lineage>
</organism>
<dbReference type="InterPro" id="IPR002781">
    <property type="entry name" value="TM_pro_TauE-like"/>
</dbReference>
<gene>
    <name evidence="6" type="ORF">Asru_0536_05</name>
</gene>
<sequence length="257" mass="25660">MLSPSFVLSGAGVGLLVGLTGVGGGSLMTPMLILVYGVPVNTAVATDLLFAAATNVAATSIHGAQGSVQWRITLLLAAGSVPATAATLAVLHGQAPQSGEAQRLMAVTLGAALILTAIAILLRPRLVAWAASRHAPPMMRARAAATVATGAVIGVIVTLCSVGAGAIGVTALLLLYPGTRTVRIIASDIAHTVPLTLLAGAGRWYLGGTDFGLAASLLAGSLPAVLIGGLLAHRLPDRVVRFVLALVLLATGARLLA</sequence>
<comment type="similarity">
    <text evidence="5">Belongs to the 4-toluene sulfonate uptake permease (TSUP) (TC 2.A.102) family.</text>
</comment>
<feature type="transmembrane region" description="Helical" evidence="5">
    <location>
        <begin position="31"/>
        <end position="52"/>
    </location>
</feature>
<feature type="transmembrane region" description="Helical" evidence="5">
    <location>
        <begin position="6"/>
        <end position="24"/>
    </location>
</feature>
<feature type="transmembrane region" description="Helical" evidence="5">
    <location>
        <begin position="239"/>
        <end position="256"/>
    </location>
</feature>
<keyword evidence="4 5" id="KW-0472">Membrane</keyword>
<feature type="transmembrane region" description="Helical" evidence="5">
    <location>
        <begin position="188"/>
        <end position="206"/>
    </location>
</feature>
<dbReference type="EMBL" id="BANB01000536">
    <property type="protein sequence ID" value="GAN77950.1"/>
    <property type="molecule type" value="Genomic_DNA"/>
</dbReference>
<dbReference type="InterPro" id="IPR051598">
    <property type="entry name" value="TSUP/Inactive_protease-like"/>
</dbReference>
<evidence type="ECO:0000256" key="2">
    <source>
        <dbReference type="ARBA" id="ARBA00022692"/>
    </source>
</evidence>
<keyword evidence="2 5" id="KW-0812">Transmembrane</keyword>
<dbReference type="PANTHER" id="PTHR43701">
    <property type="entry name" value="MEMBRANE TRANSPORTER PROTEIN MJ0441-RELATED"/>
    <property type="match status" value="1"/>
</dbReference>
<evidence type="ECO:0000256" key="1">
    <source>
        <dbReference type="ARBA" id="ARBA00004141"/>
    </source>
</evidence>
<feature type="transmembrane region" description="Helical" evidence="5">
    <location>
        <begin position="104"/>
        <end position="123"/>
    </location>
</feature>
<dbReference type="RefSeq" id="WP_048862276.1">
    <property type="nucleotide sequence ID" value="NZ_BANB01000536.1"/>
</dbReference>
<dbReference type="AlphaFoldDB" id="A0A0D6P852"/>
<dbReference type="OrthoDB" id="5189995at2"/>
<evidence type="ECO:0000256" key="5">
    <source>
        <dbReference type="RuleBase" id="RU363041"/>
    </source>
</evidence>
<keyword evidence="3 5" id="KW-1133">Transmembrane helix</keyword>
<evidence type="ECO:0000256" key="4">
    <source>
        <dbReference type="ARBA" id="ARBA00023136"/>
    </source>
</evidence>
<proteinExistence type="inferred from homology"/>